<evidence type="ECO:0000256" key="8">
    <source>
        <dbReference type="ARBA" id="ARBA00023077"/>
    </source>
</evidence>
<dbReference type="Proteomes" id="UP000589292">
    <property type="component" value="Unassembled WGS sequence"/>
</dbReference>
<evidence type="ECO:0000256" key="10">
    <source>
        <dbReference type="ARBA" id="ARBA00023237"/>
    </source>
</evidence>
<feature type="signal peptide" evidence="13">
    <location>
        <begin position="1"/>
        <end position="29"/>
    </location>
</feature>
<keyword evidence="17" id="KW-1185">Reference proteome</keyword>
<evidence type="ECO:0000256" key="5">
    <source>
        <dbReference type="ARBA" id="ARBA00022692"/>
    </source>
</evidence>
<evidence type="ECO:0000256" key="9">
    <source>
        <dbReference type="ARBA" id="ARBA00023136"/>
    </source>
</evidence>
<organism evidence="16 17">
    <name type="scientific">Sphingomonas ursincola</name>
    <dbReference type="NCBI Taxonomy" id="56361"/>
    <lineage>
        <taxon>Bacteria</taxon>
        <taxon>Pseudomonadati</taxon>
        <taxon>Pseudomonadota</taxon>
        <taxon>Alphaproteobacteria</taxon>
        <taxon>Sphingomonadales</taxon>
        <taxon>Sphingomonadaceae</taxon>
        <taxon>Sphingomonas</taxon>
    </lineage>
</organism>
<evidence type="ECO:0000256" key="12">
    <source>
        <dbReference type="RuleBase" id="RU003357"/>
    </source>
</evidence>
<keyword evidence="5 11" id="KW-0812">Transmembrane</keyword>
<keyword evidence="10 11" id="KW-0998">Cell outer membrane</keyword>
<evidence type="ECO:0000313" key="16">
    <source>
        <dbReference type="EMBL" id="MBA1375518.1"/>
    </source>
</evidence>
<dbReference type="Pfam" id="PF00593">
    <property type="entry name" value="TonB_dep_Rec_b-barrel"/>
    <property type="match status" value="1"/>
</dbReference>
<dbReference type="EMBL" id="VDES01000003">
    <property type="protein sequence ID" value="MBA1375518.1"/>
    <property type="molecule type" value="Genomic_DNA"/>
</dbReference>
<dbReference type="GO" id="GO:0006826">
    <property type="term" value="P:iron ion transport"/>
    <property type="evidence" value="ECO:0007669"/>
    <property type="project" value="UniProtKB-KW"/>
</dbReference>
<keyword evidence="6" id="KW-0408">Iron</keyword>
<keyword evidence="8 12" id="KW-0798">TonB box</keyword>
<accession>A0A7V8U9X4</accession>
<dbReference type="Gene3D" id="2.40.170.20">
    <property type="entry name" value="TonB-dependent receptor, beta-barrel domain"/>
    <property type="match status" value="2"/>
</dbReference>
<evidence type="ECO:0000256" key="1">
    <source>
        <dbReference type="ARBA" id="ARBA00004571"/>
    </source>
</evidence>
<evidence type="ECO:0000256" key="4">
    <source>
        <dbReference type="ARBA" id="ARBA00022496"/>
    </source>
</evidence>
<feature type="chain" id="PRO_5031321812" evidence="13">
    <location>
        <begin position="30"/>
        <end position="889"/>
    </location>
</feature>
<evidence type="ECO:0000256" key="3">
    <source>
        <dbReference type="ARBA" id="ARBA00022452"/>
    </source>
</evidence>
<keyword evidence="7" id="KW-0406">Ion transport</keyword>
<name>A0A7V8U9X4_9SPHN</name>
<protein>
    <submittedName>
        <fullName evidence="16">TonB-dependent receptor</fullName>
    </submittedName>
</protein>
<evidence type="ECO:0000256" key="2">
    <source>
        <dbReference type="ARBA" id="ARBA00022448"/>
    </source>
</evidence>
<dbReference type="PROSITE" id="PS52016">
    <property type="entry name" value="TONB_DEPENDENT_REC_3"/>
    <property type="match status" value="1"/>
</dbReference>
<dbReference type="InterPro" id="IPR039426">
    <property type="entry name" value="TonB-dep_rcpt-like"/>
</dbReference>
<dbReference type="AlphaFoldDB" id="A0A7V8U9X4"/>
<reference evidence="16 17" key="1">
    <citation type="journal article" date="1994" name="Int. J. Syst. Bacteriol.">
        <title>Phylogenetic positions of novel aerobic, bacteriochlorophyll a-containing bacteria and description of Roseococcus thiosulfatophilus gen. nov., sp. nov., Erythromicrobium ramosum gen. nov., sp. nov., and Erythrobacter litoralis sp. nov.</title>
        <authorList>
            <person name="Yurkov V."/>
            <person name="Stackebrandt E."/>
            <person name="Holmes A."/>
            <person name="Fuerst J.A."/>
            <person name="Hugenholtz P."/>
            <person name="Golecki J."/>
            <person name="Gad'on N."/>
            <person name="Gorlenko V.M."/>
            <person name="Kompantseva E.I."/>
            <person name="Drews G."/>
        </authorList>
    </citation>
    <scope>NUCLEOTIDE SEQUENCE [LARGE SCALE GENOMIC DNA]</scope>
    <source>
        <strain evidence="16 17">KR-99</strain>
    </source>
</reference>
<comment type="similarity">
    <text evidence="11 12">Belongs to the TonB-dependent receptor family.</text>
</comment>
<keyword evidence="16" id="KW-0675">Receptor</keyword>
<evidence type="ECO:0000256" key="11">
    <source>
        <dbReference type="PROSITE-ProRule" id="PRU01360"/>
    </source>
</evidence>
<dbReference type="GO" id="GO:0009279">
    <property type="term" value="C:cell outer membrane"/>
    <property type="evidence" value="ECO:0007669"/>
    <property type="project" value="UniProtKB-SubCell"/>
</dbReference>
<dbReference type="RefSeq" id="WP_181268054.1">
    <property type="nucleotide sequence ID" value="NZ_BAAAGB010000001.1"/>
</dbReference>
<sequence>MIITDTRLKTILLSGAALGSLAMPAAAFAQDAAQDAENADSNVIIVTASKRETTLQEIPIAVSVTSGEDIEDAQVRDLIDLQTLVPSLRVSQLQSSANTNFIIRGFGNGANNPGIEPSVGVFIDGVYRSRSAAQIGDLPNIQRVEVLRGPQSTLFGKNASAGIISIVTERPQFEFGGQVEATYGNFNARILRGDITGPISETLAFSLAGNINKRDGYARDLNLGTKFNNRDRWGVRGQLLWEPSADLSFRVIGDYDKIDENCCIAANVRENPAITAALRAASGQARPLEAADPFSYRVRNNIPSTNEIENYGASLQGDWNVGALTFTSITAYREVRSTTNQDSDFTSADLIGQNLANTSIDTFTQELRVASDFDGPLNFLLGGFYFNEDIKFTNDLLFGRDFRGYASALIGPAVGGAAGVEALLGVPNNTFFRQGQGIFDDFTYGNDAFSLFGQFDLKPTDRLTFTFGFNYTEDKKRVRSNVVSTDPFSALDFVAIGNTLITQQGIATTVGQALRLPGPANAAQIAAFAAAQPAAFGQIQTGAAAFARANNTNPAVNPLLGLRALQFLPPFLNFPNAVESGRTKDDDFSYTIRANYEITDNLNIYATYATGFKATSFNLSRDSRPFPTDFIPGSPVNNPAASPIRNAGLALPNLTTGSRFAGPEESEVYEAGIKAQWPLVAFNLTVFKQSIRGFQSNVFTGTGFALANAGKQSTFGIEFDGTVRPTDGLNLFVAFTYLDPKYDSFLNSAVGDLTGATPAGIPALSASMGGSYTYEFAGGTKFTVRGDYAYESDVQIAEGLPGFIVTNANGTRNFQPALDIARQFRRQTDLVNVSATLELTNGFEISAWARNLLDDRFISTVFDSVAQSGSISGYPSLPRTYGGSVRFKF</sequence>
<evidence type="ECO:0000256" key="7">
    <source>
        <dbReference type="ARBA" id="ARBA00023065"/>
    </source>
</evidence>
<comment type="subcellular location">
    <subcellularLocation>
        <location evidence="1 11">Cell outer membrane</location>
        <topology evidence="1 11">Multi-pass membrane protein</topology>
    </subcellularLocation>
</comment>
<dbReference type="SUPFAM" id="SSF56935">
    <property type="entry name" value="Porins"/>
    <property type="match status" value="1"/>
</dbReference>
<dbReference type="InterPro" id="IPR036942">
    <property type="entry name" value="Beta-barrel_TonB_sf"/>
</dbReference>
<dbReference type="Pfam" id="PF07715">
    <property type="entry name" value="Plug"/>
    <property type="match status" value="1"/>
</dbReference>
<keyword evidence="13" id="KW-0732">Signal</keyword>
<dbReference type="PANTHER" id="PTHR32552">
    <property type="entry name" value="FERRICHROME IRON RECEPTOR-RELATED"/>
    <property type="match status" value="1"/>
</dbReference>
<evidence type="ECO:0000259" key="14">
    <source>
        <dbReference type="Pfam" id="PF00593"/>
    </source>
</evidence>
<keyword evidence="4" id="KW-0410">Iron transport</keyword>
<feature type="domain" description="TonB-dependent receptor plug" evidence="15">
    <location>
        <begin position="55"/>
        <end position="163"/>
    </location>
</feature>
<dbReference type="PANTHER" id="PTHR32552:SF81">
    <property type="entry name" value="TONB-DEPENDENT OUTER MEMBRANE RECEPTOR"/>
    <property type="match status" value="1"/>
</dbReference>
<keyword evidence="9 11" id="KW-0472">Membrane</keyword>
<comment type="caution">
    <text evidence="16">The sequence shown here is derived from an EMBL/GenBank/DDBJ whole genome shotgun (WGS) entry which is preliminary data.</text>
</comment>
<evidence type="ECO:0000256" key="6">
    <source>
        <dbReference type="ARBA" id="ARBA00023004"/>
    </source>
</evidence>
<proteinExistence type="inferred from homology"/>
<evidence type="ECO:0000313" key="17">
    <source>
        <dbReference type="Proteomes" id="UP000589292"/>
    </source>
</evidence>
<keyword evidence="3 11" id="KW-1134">Transmembrane beta strand</keyword>
<evidence type="ECO:0000259" key="15">
    <source>
        <dbReference type="Pfam" id="PF07715"/>
    </source>
</evidence>
<feature type="domain" description="TonB-dependent receptor-like beta-barrel" evidence="14">
    <location>
        <begin position="300"/>
        <end position="817"/>
    </location>
</feature>
<gene>
    <name evidence="16" type="ORF">FG486_14310</name>
</gene>
<keyword evidence="2 11" id="KW-0813">Transport</keyword>
<dbReference type="InterPro" id="IPR000531">
    <property type="entry name" value="Beta-barrel_TonB"/>
</dbReference>
<dbReference type="InterPro" id="IPR012910">
    <property type="entry name" value="Plug_dom"/>
</dbReference>
<evidence type="ECO:0000256" key="13">
    <source>
        <dbReference type="SAM" id="SignalP"/>
    </source>
</evidence>